<proteinExistence type="inferred from homology"/>
<evidence type="ECO:0000256" key="3">
    <source>
        <dbReference type="ARBA" id="ARBA00022448"/>
    </source>
</evidence>
<dbReference type="Gene3D" id="1.10.3470.10">
    <property type="entry name" value="ABC transporter involved in vitamin B12 uptake, BtuC"/>
    <property type="match status" value="1"/>
</dbReference>
<feature type="transmembrane region" description="Helical" evidence="8">
    <location>
        <begin position="143"/>
        <end position="164"/>
    </location>
</feature>
<comment type="subcellular location">
    <subcellularLocation>
        <location evidence="1">Cell membrane</location>
        <topology evidence="1">Multi-pass membrane protein</topology>
    </subcellularLocation>
</comment>
<name>A0A6N9T7H7_9HYPH</name>
<dbReference type="Pfam" id="PF01032">
    <property type="entry name" value="FecCD"/>
    <property type="match status" value="1"/>
</dbReference>
<dbReference type="FunFam" id="1.10.3470.10:FF:000001">
    <property type="entry name" value="Vitamin B12 ABC transporter permease BtuC"/>
    <property type="match status" value="1"/>
</dbReference>
<feature type="transmembrane region" description="Helical" evidence="8">
    <location>
        <begin position="176"/>
        <end position="196"/>
    </location>
</feature>
<dbReference type="Proteomes" id="UP000469011">
    <property type="component" value="Unassembled WGS sequence"/>
</dbReference>
<feature type="transmembrane region" description="Helical" evidence="8">
    <location>
        <begin position="334"/>
        <end position="353"/>
    </location>
</feature>
<dbReference type="EMBL" id="JAAAMG010000017">
    <property type="protein sequence ID" value="NDW06502.1"/>
    <property type="molecule type" value="Genomic_DNA"/>
</dbReference>
<keyword evidence="7 8" id="KW-0472">Membrane</keyword>
<dbReference type="InterPro" id="IPR000522">
    <property type="entry name" value="ABC_transptr_permease_BtuC"/>
</dbReference>
<feature type="transmembrane region" description="Helical" evidence="8">
    <location>
        <begin position="20"/>
        <end position="42"/>
    </location>
</feature>
<feature type="transmembrane region" description="Helical" evidence="8">
    <location>
        <begin position="81"/>
        <end position="102"/>
    </location>
</feature>
<feature type="transmembrane region" description="Helical" evidence="8">
    <location>
        <begin position="305"/>
        <end position="328"/>
    </location>
</feature>
<dbReference type="RefSeq" id="WP_163464995.1">
    <property type="nucleotide sequence ID" value="NZ_JAAAMG010000017.1"/>
</dbReference>
<dbReference type="GO" id="GO:0022857">
    <property type="term" value="F:transmembrane transporter activity"/>
    <property type="evidence" value="ECO:0007669"/>
    <property type="project" value="InterPro"/>
</dbReference>
<evidence type="ECO:0000256" key="4">
    <source>
        <dbReference type="ARBA" id="ARBA00022475"/>
    </source>
</evidence>
<keyword evidence="3" id="KW-0813">Transport</keyword>
<dbReference type="InterPro" id="IPR037294">
    <property type="entry name" value="ABC_BtuC-like"/>
</dbReference>
<keyword evidence="5 8" id="KW-0812">Transmembrane</keyword>
<dbReference type="SUPFAM" id="SSF81345">
    <property type="entry name" value="ABC transporter involved in vitamin B12 uptake, BtuC"/>
    <property type="match status" value="1"/>
</dbReference>
<keyword evidence="10" id="KW-1185">Reference proteome</keyword>
<feature type="transmembrane region" description="Helical" evidence="8">
    <location>
        <begin position="265"/>
        <end position="293"/>
    </location>
</feature>
<evidence type="ECO:0000313" key="9">
    <source>
        <dbReference type="EMBL" id="NDW06502.1"/>
    </source>
</evidence>
<accession>A0A6N9T7H7</accession>
<dbReference type="PANTHER" id="PTHR30472:SF25">
    <property type="entry name" value="ABC TRANSPORTER PERMEASE PROTEIN MJ0876-RELATED"/>
    <property type="match status" value="1"/>
</dbReference>
<comment type="similarity">
    <text evidence="2">Belongs to the binding-protein-dependent transport system permease family. FecCD subfamily.</text>
</comment>
<protein>
    <submittedName>
        <fullName evidence="9">Iron chelate uptake ABC transporter family permease subunit</fullName>
    </submittedName>
</protein>
<evidence type="ECO:0000256" key="5">
    <source>
        <dbReference type="ARBA" id="ARBA00022692"/>
    </source>
</evidence>
<keyword evidence="4" id="KW-1003">Cell membrane</keyword>
<reference evidence="9 10" key="1">
    <citation type="submission" date="2020-01" db="EMBL/GenBank/DDBJ databases">
        <title>Jiella pacifica sp. nov.</title>
        <authorList>
            <person name="Xue Z."/>
            <person name="Zhu S."/>
            <person name="Chen J."/>
            <person name="Yang J."/>
        </authorList>
    </citation>
    <scope>NUCLEOTIDE SEQUENCE [LARGE SCALE GENOMIC DNA]</scope>
    <source>
        <strain evidence="9 10">40Bstr34</strain>
    </source>
</reference>
<dbReference type="CDD" id="cd06550">
    <property type="entry name" value="TM_ABC_iron-siderophores_like"/>
    <property type="match status" value="1"/>
</dbReference>
<dbReference type="PANTHER" id="PTHR30472">
    <property type="entry name" value="FERRIC ENTEROBACTIN TRANSPORT SYSTEM PERMEASE PROTEIN"/>
    <property type="match status" value="1"/>
</dbReference>
<evidence type="ECO:0000256" key="7">
    <source>
        <dbReference type="ARBA" id="ARBA00023136"/>
    </source>
</evidence>
<evidence type="ECO:0000256" key="2">
    <source>
        <dbReference type="ARBA" id="ARBA00007935"/>
    </source>
</evidence>
<gene>
    <name evidence="9" type="ORF">GTK09_18945</name>
</gene>
<feature type="transmembrane region" description="Helical" evidence="8">
    <location>
        <begin position="114"/>
        <end position="136"/>
    </location>
</feature>
<organism evidence="9 10">
    <name type="scientific">Jiella pacifica</name>
    <dbReference type="NCBI Taxonomy" id="2696469"/>
    <lineage>
        <taxon>Bacteria</taxon>
        <taxon>Pseudomonadati</taxon>
        <taxon>Pseudomonadota</taxon>
        <taxon>Alphaproteobacteria</taxon>
        <taxon>Hyphomicrobiales</taxon>
        <taxon>Aurantimonadaceae</taxon>
        <taxon>Jiella</taxon>
    </lineage>
</organism>
<sequence length="361" mass="36564">MSALTGSSPLARAPGERSLVQAVALALLAFGVLATAVLAIGIGPAAISPSRVIQILAAGPKTTAFPLGDVIIVWQIRLPRAIMAALIGAMLALGGTVMQGLFRNPLADPAILGVSNGAALGAVSMIVLGGGALAPVSAILGGYALPLAAFAGALTATLILYAIATREGLTSVATMLLSGIALAAFAAALMGYLAFLSDDTQLRDITFWNLGGLGGVTWEKVAISGPIMLLVLAAAPMLARGLDALVLGEAEAFHMGLRVERLKRLAILLVAAATGVAVAVSGTIGFVGIVVPHLLRLAVGADHRFLLPASCLGGALLLLVADIGARLLVAPAELPIGIITAAIGAPFFLWLLMRRRDFEGF</sequence>
<comment type="caution">
    <text evidence="9">The sequence shown here is derived from an EMBL/GenBank/DDBJ whole genome shotgun (WGS) entry which is preliminary data.</text>
</comment>
<evidence type="ECO:0000256" key="8">
    <source>
        <dbReference type="SAM" id="Phobius"/>
    </source>
</evidence>
<keyword evidence="6 8" id="KW-1133">Transmembrane helix</keyword>
<evidence type="ECO:0000256" key="1">
    <source>
        <dbReference type="ARBA" id="ARBA00004651"/>
    </source>
</evidence>
<dbReference type="GO" id="GO:0005886">
    <property type="term" value="C:plasma membrane"/>
    <property type="evidence" value="ECO:0007669"/>
    <property type="project" value="UniProtKB-SubCell"/>
</dbReference>
<dbReference type="AlphaFoldDB" id="A0A6N9T7H7"/>
<dbReference type="GO" id="GO:0033214">
    <property type="term" value="P:siderophore-iron import into cell"/>
    <property type="evidence" value="ECO:0007669"/>
    <property type="project" value="TreeGrafter"/>
</dbReference>
<evidence type="ECO:0000256" key="6">
    <source>
        <dbReference type="ARBA" id="ARBA00022989"/>
    </source>
</evidence>
<evidence type="ECO:0000313" key="10">
    <source>
        <dbReference type="Proteomes" id="UP000469011"/>
    </source>
</evidence>